<keyword evidence="1" id="KW-0732">Signal</keyword>
<protein>
    <submittedName>
        <fullName evidence="2">Arasin-like protein</fullName>
    </submittedName>
</protein>
<proteinExistence type="evidence at transcript level"/>
<evidence type="ECO:0000256" key="1">
    <source>
        <dbReference type="SAM" id="SignalP"/>
    </source>
</evidence>
<dbReference type="EMBL" id="HM345951">
    <property type="protein sequence ID" value="ADT71678.1"/>
    <property type="molecule type" value="mRNA"/>
</dbReference>
<sequence length="65" mass="7030">MERRTLLIVLLVCSFLLLAVTAEASPRVSRRYGRPFGGRPFVGGQFGGRPGCVCIRSPCPCANYG</sequence>
<evidence type="ECO:0000313" key="2">
    <source>
        <dbReference type="EMBL" id="ADT71678.1"/>
    </source>
</evidence>
<name>F4Z1X1_SCYPA</name>
<dbReference type="AlphaFoldDB" id="F4Z1X1"/>
<organism evidence="2">
    <name type="scientific">Scylla paramamosain</name>
    <name type="common">Mud crab</name>
    <dbReference type="NCBI Taxonomy" id="85552"/>
    <lineage>
        <taxon>Eukaryota</taxon>
        <taxon>Metazoa</taxon>
        <taxon>Ecdysozoa</taxon>
        <taxon>Arthropoda</taxon>
        <taxon>Crustacea</taxon>
        <taxon>Multicrustacea</taxon>
        <taxon>Malacostraca</taxon>
        <taxon>Eumalacostraca</taxon>
        <taxon>Eucarida</taxon>
        <taxon>Decapoda</taxon>
        <taxon>Pleocyemata</taxon>
        <taxon>Brachyura</taxon>
        <taxon>Eubrachyura</taxon>
        <taxon>Portunoidea</taxon>
        <taxon>Portunidae</taxon>
        <taxon>Portuninae</taxon>
        <taxon>Scylla</taxon>
    </lineage>
</organism>
<feature type="signal peptide" evidence="1">
    <location>
        <begin position="1"/>
        <end position="22"/>
    </location>
</feature>
<feature type="chain" id="PRO_5003324676" evidence="1">
    <location>
        <begin position="23"/>
        <end position="65"/>
    </location>
</feature>
<reference evidence="2" key="1">
    <citation type="journal article" date="2011" name="Fish Shellfish Immunol.">
        <title>Two novel antimicrobial peptides, arasin-likeSp and GRPSp, from the mud crab Scylla paramamosain, exhibit the activity against some crustacean pathogenic bacteria.</title>
        <authorList>
            <person name="Imjongjirak C."/>
            <person name="Amparyup P."/>
            <person name="Tassanakajon A."/>
        </authorList>
    </citation>
    <scope>NUCLEOTIDE SEQUENCE</scope>
</reference>
<accession>F4Z1X1</accession>